<organism evidence="4 5">
    <name type="scientific">Butyribacter intestini</name>
    <dbReference type="NCBI Taxonomy" id="1703332"/>
    <lineage>
        <taxon>Bacteria</taxon>
        <taxon>Bacillati</taxon>
        <taxon>Bacillota</taxon>
        <taxon>Clostridia</taxon>
        <taxon>Lachnospirales</taxon>
        <taxon>Lachnospiraceae</taxon>
        <taxon>Butyribacter</taxon>
    </lineage>
</organism>
<accession>A0AAW3JV90</accession>
<feature type="active site" evidence="1">
    <location>
        <position position="41"/>
    </location>
</feature>
<evidence type="ECO:0000256" key="2">
    <source>
        <dbReference type="PIRSR" id="PIRSR014972-2"/>
    </source>
</evidence>
<gene>
    <name evidence="4" type="ORF">APZ18_04825</name>
</gene>
<dbReference type="InterPro" id="IPR025540">
    <property type="entry name" value="FlK"/>
</dbReference>
<comment type="caution">
    <text evidence="4">The sequence shown here is derived from an EMBL/GenBank/DDBJ whole genome shotgun (WGS) entry which is preliminary data.</text>
</comment>
<keyword evidence="5" id="KW-1185">Reference proteome</keyword>
<feature type="binding site" evidence="2">
    <location>
        <position position="60"/>
    </location>
    <ligand>
        <name>CoA</name>
        <dbReference type="ChEBI" id="CHEBI:57287"/>
    </ligand>
</feature>
<dbReference type="PIRSF" id="PIRSF014972">
    <property type="entry name" value="FlK"/>
    <property type="match status" value="1"/>
</dbReference>
<evidence type="ECO:0000313" key="4">
    <source>
        <dbReference type="EMBL" id="KQC86509.1"/>
    </source>
</evidence>
<feature type="binding site" evidence="2">
    <location>
        <position position="111"/>
    </location>
    <ligand>
        <name>substrate</name>
    </ligand>
</feature>
<dbReference type="EMBL" id="LLKB01000001">
    <property type="protein sequence ID" value="KQC86509.1"/>
    <property type="molecule type" value="Genomic_DNA"/>
</dbReference>
<evidence type="ECO:0000259" key="3">
    <source>
        <dbReference type="Pfam" id="PF22636"/>
    </source>
</evidence>
<feature type="domain" description="Fluoroacetyl-CoA-specific thioesterase-like" evidence="3">
    <location>
        <begin position="14"/>
        <end position="116"/>
    </location>
</feature>
<dbReference type="PANTHER" id="PTHR36934:SF1">
    <property type="entry name" value="THIOESTERASE DOMAIN-CONTAINING PROTEIN"/>
    <property type="match status" value="1"/>
</dbReference>
<reference evidence="4 5" key="1">
    <citation type="submission" date="2015-10" db="EMBL/GenBank/DDBJ databases">
        <title>Butyribacter intestini gen. nov., sp. nov., a butyric acid-producing bacterium of the family Lachnospiraceae isolated from the human faeces.</title>
        <authorList>
            <person name="Zou Y."/>
            <person name="Xue W."/>
            <person name="Luo G."/>
            <person name="Lv M."/>
        </authorList>
    </citation>
    <scope>NUCLEOTIDE SEQUENCE [LARGE SCALE GENOMIC DNA]</scope>
    <source>
        <strain evidence="4 5">TF01-11</strain>
    </source>
</reference>
<evidence type="ECO:0000313" key="5">
    <source>
        <dbReference type="Proteomes" id="UP000050833"/>
    </source>
</evidence>
<dbReference type="Proteomes" id="UP000050833">
    <property type="component" value="Unassembled WGS sequence"/>
</dbReference>
<dbReference type="Pfam" id="PF22636">
    <property type="entry name" value="FlK"/>
    <property type="match status" value="1"/>
</dbReference>
<feature type="active site" evidence="1">
    <location>
        <position position="33"/>
    </location>
</feature>
<dbReference type="Gene3D" id="3.10.129.10">
    <property type="entry name" value="Hotdog Thioesterase"/>
    <property type="match status" value="1"/>
</dbReference>
<name>A0AAW3JV90_9FIRM</name>
<protein>
    <submittedName>
        <fullName evidence="4">Thioesterase</fullName>
    </submittedName>
</protein>
<dbReference type="PANTHER" id="PTHR36934">
    <property type="entry name" value="BLR0278 PROTEIN"/>
    <property type="match status" value="1"/>
</dbReference>
<dbReference type="InterPro" id="IPR029069">
    <property type="entry name" value="HotDog_dom_sf"/>
</dbReference>
<feature type="binding site" evidence="2">
    <location>
        <position position="60"/>
    </location>
    <ligand>
        <name>substrate</name>
    </ligand>
</feature>
<evidence type="ECO:0000256" key="1">
    <source>
        <dbReference type="PIRSR" id="PIRSR014972-1"/>
    </source>
</evidence>
<dbReference type="AlphaFoldDB" id="A0AAW3JV90"/>
<dbReference type="InterPro" id="IPR054485">
    <property type="entry name" value="FlK-like_dom"/>
</dbReference>
<dbReference type="SUPFAM" id="SSF54637">
    <property type="entry name" value="Thioesterase/thiol ester dehydrase-isomerase"/>
    <property type="match status" value="1"/>
</dbReference>
<dbReference type="RefSeq" id="WP_055942107.1">
    <property type="nucleotide sequence ID" value="NZ_JAQDCV010000001.1"/>
</dbReference>
<proteinExistence type="predicted"/>
<feature type="active site" evidence="1">
    <location>
        <position position="67"/>
    </location>
</feature>
<sequence>MVKKGIKGHGEIVVTAALSAEKMGSGVMDVFATPAMLALMENTAYKSVLPYLNEGCGTVGTKVDIEHIAASPVGMKVECDTELIEVDGRRLVFKVEASDEKGLIGKGTHERFIIESQKFREKTYNKLKKDEE</sequence>